<dbReference type="KEGG" id="xya:ET471_02660"/>
<dbReference type="Proteomes" id="UP000292118">
    <property type="component" value="Chromosome"/>
</dbReference>
<protein>
    <submittedName>
        <fullName evidence="1">Uncharacterized protein</fullName>
    </submittedName>
</protein>
<dbReference type="EMBL" id="CP035493">
    <property type="protein sequence ID" value="QAY69081.1"/>
    <property type="molecule type" value="Genomic_DNA"/>
</dbReference>
<reference evidence="1 2" key="1">
    <citation type="submission" date="2019-01" db="EMBL/GenBank/DDBJ databases">
        <title>Genome sequencing of strain FW10M-9.</title>
        <authorList>
            <person name="Heo J."/>
            <person name="Kim S.-J."/>
            <person name="Kim J.-S."/>
            <person name="Hong S.-B."/>
            <person name="Kwon S.-W."/>
        </authorList>
    </citation>
    <scope>NUCLEOTIDE SEQUENCE [LARGE SCALE GENOMIC DNA]</scope>
    <source>
        <strain evidence="1 2">FW10M-9</strain>
    </source>
</reference>
<dbReference type="AlphaFoldDB" id="A0A4V0YFW0"/>
<name>A0A4V0YFW0_9MICO</name>
<proteinExistence type="predicted"/>
<gene>
    <name evidence="1" type="ORF">ET471_02660</name>
</gene>
<dbReference type="OrthoDB" id="10016207at2"/>
<organism evidence="1 2">
    <name type="scientific">Xylanimonas protaetiae</name>
    <dbReference type="NCBI Taxonomy" id="2509457"/>
    <lineage>
        <taxon>Bacteria</taxon>
        <taxon>Bacillati</taxon>
        <taxon>Actinomycetota</taxon>
        <taxon>Actinomycetes</taxon>
        <taxon>Micrococcales</taxon>
        <taxon>Promicromonosporaceae</taxon>
        <taxon>Xylanimonas</taxon>
    </lineage>
</organism>
<accession>A0A4V0YFW0</accession>
<sequence>MHDLITARELADQSVELLPPRETLLFARRFSPVVINVSPVVAVNVGLALNAATIGSTAASTILQGLSLHG</sequence>
<keyword evidence="2" id="KW-1185">Reference proteome</keyword>
<dbReference type="RefSeq" id="WP_129186481.1">
    <property type="nucleotide sequence ID" value="NZ_CP035493.1"/>
</dbReference>
<evidence type="ECO:0000313" key="1">
    <source>
        <dbReference type="EMBL" id="QAY69081.1"/>
    </source>
</evidence>
<evidence type="ECO:0000313" key="2">
    <source>
        <dbReference type="Proteomes" id="UP000292118"/>
    </source>
</evidence>